<proteinExistence type="predicted"/>
<dbReference type="RefSeq" id="WP_238334965.1">
    <property type="nucleotide sequence ID" value="NZ_VIVK01000001.1"/>
</dbReference>
<feature type="transmembrane region" description="Helical" evidence="2">
    <location>
        <begin position="83"/>
        <end position="101"/>
    </location>
</feature>
<feature type="transmembrane region" description="Helical" evidence="2">
    <location>
        <begin position="176"/>
        <end position="198"/>
    </location>
</feature>
<feature type="compositionally biased region" description="Pro residues" evidence="1">
    <location>
        <begin position="436"/>
        <end position="445"/>
    </location>
</feature>
<gene>
    <name evidence="3" type="ORF">FB561_4461</name>
</gene>
<dbReference type="InterPro" id="IPR051533">
    <property type="entry name" value="WaaL-like"/>
</dbReference>
<organism evidence="3 4">
    <name type="scientific">Kribbella amoyensis</name>
    <dbReference type="NCBI Taxonomy" id="996641"/>
    <lineage>
        <taxon>Bacteria</taxon>
        <taxon>Bacillati</taxon>
        <taxon>Actinomycetota</taxon>
        <taxon>Actinomycetes</taxon>
        <taxon>Propionibacteriales</taxon>
        <taxon>Kribbellaceae</taxon>
        <taxon>Kribbella</taxon>
    </lineage>
</organism>
<comment type="caution">
    <text evidence="3">The sequence shown here is derived from an EMBL/GenBank/DDBJ whole genome shotgun (WGS) entry which is preliminary data.</text>
</comment>
<feature type="compositionally biased region" description="Low complexity" evidence="1">
    <location>
        <begin position="446"/>
        <end position="457"/>
    </location>
</feature>
<accession>A0A561BWP2</accession>
<reference evidence="3 4" key="1">
    <citation type="submission" date="2019-06" db="EMBL/GenBank/DDBJ databases">
        <title>Sequencing the genomes of 1000 actinobacteria strains.</title>
        <authorList>
            <person name="Klenk H.-P."/>
        </authorList>
    </citation>
    <scope>NUCLEOTIDE SEQUENCE [LARGE SCALE GENOMIC DNA]</scope>
    <source>
        <strain evidence="3 4">DSM 24683</strain>
    </source>
</reference>
<feature type="transmembrane region" description="Helical" evidence="2">
    <location>
        <begin position="205"/>
        <end position="223"/>
    </location>
</feature>
<keyword evidence="3" id="KW-0436">Ligase</keyword>
<dbReference type="PANTHER" id="PTHR37422">
    <property type="entry name" value="TEICHURONIC ACID BIOSYNTHESIS PROTEIN TUAE"/>
    <property type="match status" value="1"/>
</dbReference>
<feature type="transmembrane region" description="Helical" evidence="2">
    <location>
        <begin position="53"/>
        <end position="71"/>
    </location>
</feature>
<keyword evidence="2" id="KW-0472">Membrane</keyword>
<feature type="transmembrane region" description="Helical" evidence="2">
    <location>
        <begin position="339"/>
        <end position="362"/>
    </location>
</feature>
<keyword evidence="2" id="KW-1133">Transmembrane helix</keyword>
<dbReference type="EMBL" id="VIVK01000001">
    <property type="protein sequence ID" value="TWD83300.1"/>
    <property type="molecule type" value="Genomic_DNA"/>
</dbReference>
<evidence type="ECO:0000313" key="4">
    <source>
        <dbReference type="Proteomes" id="UP000318380"/>
    </source>
</evidence>
<keyword evidence="2" id="KW-0812">Transmembrane</keyword>
<feature type="transmembrane region" description="Helical" evidence="2">
    <location>
        <begin position="229"/>
        <end position="245"/>
    </location>
</feature>
<feature type="region of interest" description="Disordered" evidence="1">
    <location>
        <begin position="418"/>
        <end position="464"/>
    </location>
</feature>
<dbReference type="Proteomes" id="UP000318380">
    <property type="component" value="Unassembled WGS sequence"/>
</dbReference>
<feature type="transmembrane region" description="Helical" evidence="2">
    <location>
        <begin position="107"/>
        <end position="127"/>
    </location>
</feature>
<name>A0A561BWP2_9ACTN</name>
<keyword evidence="4" id="KW-1185">Reference proteome</keyword>
<sequence>MTLTAPPVPGTTVEESEKPTFFWMILWCLLVLGVQPWSSRAAAPQGTTGSTNSLMKGVLLGAIFLIVLAATRPGFRTRISPVTTLYVMYVLFASATVFLLADPVGPLLRLARLMVGLVLLFLLWRPLLQTPERLLRAHLWAHLLLAATIVASLAYAPGQAWRPLSAFGTGYRLQGVIIPMLPPRVGEVGAILLGLAIIAFVCRKLALIPATAFIGLGMTLIALSRTRTAAAAIAFGLFLALLLTRKTWFGRIVALGVPGLIGLLFMVVPTLHTWLVRGQGTRQITSLSGRTTSWQAVIDEEVSLQTAIIGHGLGNKRVLLRRGEGDIDVMAIDNSWLGLYWETGLLAVAIVGIAVIVAWVSVLRAPTPYVKACGALLLGYVTAASLNESGLSDLSSMTLHLLVAAAVCDSDRLRHRARLATASPPPPPRRAGVLPSSPPAAPPRPAAAAAARRSPSPDALEETAEMAAQTEWAMDDTIVQTGKRRRTIPPL</sequence>
<feature type="transmembrane region" description="Helical" evidence="2">
    <location>
        <begin position="252"/>
        <end position="275"/>
    </location>
</feature>
<feature type="transmembrane region" description="Helical" evidence="2">
    <location>
        <begin position="21"/>
        <end position="38"/>
    </location>
</feature>
<dbReference type="PANTHER" id="PTHR37422:SF13">
    <property type="entry name" value="LIPOPOLYSACCHARIDE BIOSYNTHESIS PROTEIN PA4999-RELATED"/>
    <property type="match status" value="1"/>
</dbReference>
<dbReference type="GO" id="GO:0016874">
    <property type="term" value="F:ligase activity"/>
    <property type="evidence" value="ECO:0007669"/>
    <property type="project" value="UniProtKB-KW"/>
</dbReference>
<evidence type="ECO:0000313" key="3">
    <source>
        <dbReference type="EMBL" id="TWD83300.1"/>
    </source>
</evidence>
<dbReference type="AlphaFoldDB" id="A0A561BWP2"/>
<evidence type="ECO:0000256" key="2">
    <source>
        <dbReference type="SAM" id="Phobius"/>
    </source>
</evidence>
<feature type="transmembrane region" description="Helical" evidence="2">
    <location>
        <begin position="139"/>
        <end position="156"/>
    </location>
</feature>
<evidence type="ECO:0000256" key="1">
    <source>
        <dbReference type="SAM" id="MobiDB-lite"/>
    </source>
</evidence>
<protein>
    <submittedName>
        <fullName evidence="3">O-antigen ligase</fullName>
    </submittedName>
</protein>